<dbReference type="EMBL" id="VIKR01000004">
    <property type="protein sequence ID" value="TQV72863.1"/>
    <property type="molecule type" value="Genomic_DNA"/>
</dbReference>
<evidence type="ECO:0000256" key="7">
    <source>
        <dbReference type="ARBA" id="ARBA00022989"/>
    </source>
</evidence>
<dbReference type="Proteomes" id="UP000317839">
    <property type="component" value="Unassembled WGS sequence"/>
</dbReference>
<dbReference type="PANTHER" id="PTHR39579">
    <property type="entry name" value="INNER MEMBRANE PROTEIN YHCB"/>
    <property type="match status" value="1"/>
</dbReference>
<keyword evidence="8 14" id="KW-0472">Membrane</keyword>
<evidence type="ECO:0000256" key="6">
    <source>
        <dbReference type="ARBA" id="ARBA00022960"/>
    </source>
</evidence>
<keyword evidence="6" id="KW-0133">Cell shape</keyword>
<sequence length="190" mass="21083">MEYISVLIGIIAAAGIGFFVGRSFSSGSLEKNRLEAELKEKQDELEAFRSKVTNHFEKTADLFNQVSDSYQSLYDHMAASSSQLCATPTFQALPQTESEALEPTSNRAHKTNQDEANLFDAKSLYNAHDYRNKEEALETATDQSVIDEADNIVDIEAAKEERNEPALDYAIKKEGVINHNSLDIDGVKTS</sequence>
<dbReference type="Pfam" id="PF06295">
    <property type="entry name" value="ZapG-like"/>
    <property type="match status" value="1"/>
</dbReference>
<evidence type="ECO:0000256" key="9">
    <source>
        <dbReference type="ARBA" id="ARBA00023306"/>
    </source>
</evidence>
<reference evidence="15 16" key="1">
    <citation type="submission" date="2019-06" db="EMBL/GenBank/DDBJ databases">
        <title>Draft genome of Aliikangiella marina GYP-15.</title>
        <authorList>
            <person name="Wang G."/>
        </authorList>
    </citation>
    <scope>NUCLEOTIDE SEQUENCE [LARGE SCALE GENOMIC DNA]</scope>
    <source>
        <strain evidence="15 16">GYP-15</strain>
    </source>
</reference>
<name>A0A545T6L7_9GAMM</name>
<keyword evidence="5 14" id="KW-0812">Transmembrane</keyword>
<accession>A0A545T6L7</accession>
<evidence type="ECO:0000313" key="16">
    <source>
        <dbReference type="Proteomes" id="UP000317839"/>
    </source>
</evidence>
<dbReference type="AlphaFoldDB" id="A0A545T6L7"/>
<comment type="caution">
    <text evidence="15">The sequence shown here is derived from an EMBL/GenBank/DDBJ whole genome shotgun (WGS) entry which is preliminary data.</text>
</comment>
<evidence type="ECO:0000256" key="13">
    <source>
        <dbReference type="SAM" id="Coils"/>
    </source>
</evidence>
<evidence type="ECO:0000256" key="8">
    <source>
        <dbReference type="ARBA" id="ARBA00023136"/>
    </source>
</evidence>
<dbReference type="GO" id="GO:0005886">
    <property type="term" value="C:plasma membrane"/>
    <property type="evidence" value="ECO:0007669"/>
    <property type="project" value="UniProtKB-SubCell"/>
</dbReference>
<feature type="coiled-coil region" evidence="13">
    <location>
        <begin position="24"/>
        <end position="58"/>
    </location>
</feature>
<evidence type="ECO:0000256" key="11">
    <source>
        <dbReference type="ARBA" id="ARBA00035703"/>
    </source>
</evidence>
<protein>
    <recommendedName>
        <fullName evidence="11">Z-ring associated protein G</fullName>
    </recommendedName>
    <alternativeName>
        <fullName evidence="12">Cell division protein ZapG</fullName>
    </alternativeName>
</protein>
<dbReference type="GO" id="GO:0051301">
    <property type="term" value="P:cell division"/>
    <property type="evidence" value="ECO:0007669"/>
    <property type="project" value="UniProtKB-KW"/>
</dbReference>
<keyword evidence="13" id="KW-0175">Coiled coil</keyword>
<dbReference type="GO" id="GO:0008360">
    <property type="term" value="P:regulation of cell shape"/>
    <property type="evidence" value="ECO:0007669"/>
    <property type="project" value="UniProtKB-KW"/>
</dbReference>
<dbReference type="OrthoDB" id="7068713at2"/>
<evidence type="ECO:0000256" key="3">
    <source>
        <dbReference type="ARBA" id="ARBA00022519"/>
    </source>
</evidence>
<dbReference type="InterPro" id="IPR009386">
    <property type="entry name" value="ZapG-like"/>
</dbReference>
<keyword evidence="2" id="KW-1003">Cell membrane</keyword>
<organism evidence="15 16">
    <name type="scientific">Aliikangiella marina</name>
    <dbReference type="NCBI Taxonomy" id="1712262"/>
    <lineage>
        <taxon>Bacteria</taxon>
        <taxon>Pseudomonadati</taxon>
        <taxon>Pseudomonadota</taxon>
        <taxon>Gammaproteobacteria</taxon>
        <taxon>Oceanospirillales</taxon>
        <taxon>Pleioneaceae</taxon>
        <taxon>Aliikangiella</taxon>
    </lineage>
</organism>
<evidence type="ECO:0000313" key="15">
    <source>
        <dbReference type="EMBL" id="TQV72863.1"/>
    </source>
</evidence>
<keyword evidence="7 14" id="KW-1133">Transmembrane helix</keyword>
<evidence type="ECO:0000256" key="10">
    <source>
        <dbReference type="ARBA" id="ARBA00035657"/>
    </source>
</evidence>
<dbReference type="RefSeq" id="WP_142942986.1">
    <property type="nucleotide sequence ID" value="NZ_VIKR01000004.1"/>
</dbReference>
<evidence type="ECO:0000256" key="5">
    <source>
        <dbReference type="ARBA" id="ARBA00022692"/>
    </source>
</evidence>
<keyword evidence="9" id="KW-0131">Cell cycle</keyword>
<proteinExistence type="inferred from homology"/>
<dbReference type="InterPro" id="IPR000629">
    <property type="entry name" value="RNA-helicase_DEAD-box_CS"/>
</dbReference>
<gene>
    <name evidence="15" type="ORF">FLL45_15470</name>
</gene>
<feature type="transmembrane region" description="Helical" evidence="14">
    <location>
        <begin position="6"/>
        <end position="24"/>
    </location>
</feature>
<evidence type="ECO:0000256" key="4">
    <source>
        <dbReference type="ARBA" id="ARBA00022618"/>
    </source>
</evidence>
<keyword evidence="3" id="KW-0997">Cell inner membrane</keyword>
<dbReference type="GO" id="GO:0120545">
    <property type="term" value="F:nucleic acid conformation isomerase activity"/>
    <property type="evidence" value="ECO:0007669"/>
    <property type="project" value="UniProtKB-ARBA"/>
</dbReference>
<keyword evidence="16" id="KW-1185">Reference proteome</keyword>
<comment type="subcellular location">
    <subcellularLocation>
        <location evidence="1">Cell inner membrane</location>
        <topology evidence="1">Single-pass membrane protein</topology>
    </subcellularLocation>
</comment>
<keyword evidence="4" id="KW-0132">Cell division</keyword>
<dbReference type="PANTHER" id="PTHR39579:SF1">
    <property type="entry name" value="INNER MEMBRANE PROTEIN YHCB"/>
    <property type="match status" value="1"/>
</dbReference>
<evidence type="ECO:0000256" key="1">
    <source>
        <dbReference type="ARBA" id="ARBA00004377"/>
    </source>
</evidence>
<dbReference type="PROSITE" id="PS00039">
    <property type="entry name" value="DEAD_ATP_HELICASE"/>
    <property type="match status" value="1"/>
</dbReference>
<evidence type="ECO:0000256" key="14">
    <source>
        <dbReference type="SAM" id="Phobius"/>
    </source>
</evidence>
<evidence type="ECO:0000256" key="12">
    <source>
        <dbReference type="ARBA" id="ARBA00035727"/>
    </source>
</evidence>
<comment type="similarity">
    <text evidence="10">Belongs to the ZapG family.</text>
</comment>
<evidence type="ECO:0000256" key="2">
    <source>
        <dbReference type="ARBA" id="ARBA00022475"/>
    </source>
</evidence>